<evidence type="ECO:0000256" key="5">
    <source>
        <dbReference type="ARBA" id="ARBA00022692"/>
    </source>
</evidence>
<evidence type="ECO:0000256" key="4">
    <source>
        <dbReference type="ARBA" id="ARBA00022679"/>
    </source>
</evidence>
<dbReference type="GO" id="GO:0008360">
    <property type="term" value="P:regulation of cell shape"/>
    <property type="evidence" value="ECO:0007669"/>
    <property type="project" value="UniProtKB-KW"/>
</dbReference>
<dbReference type="SUPFAM" id="SSF53955">
    <property type="entry name" value="Lysozyme-like"/>
    <property type="match status" value="1"/>
</dbReference>
<gene>
    <name evidence="11" type="primary">mtgA</name>
    <name evidence="13" type="ordered locus">Hneap_0231</name>
</gene>
<dbReference type="GO" id="GO:0009274">
    <property type="term" value="C:peptidoglycan-based cell wall"/>
    <property type="evidence" value="ECO:0007669"/>
    <property type="project" value="InterPro"/>
</dbReference>
<keyword evidence="6 11" id="KW-0133">Cell shape</keyword>
<evidence type="ECO:0000256" key="11">
    <source>
        <dbReference type="HAMAP-Rule" id="MF_00766"/>
    </source>
</evidence>
<evidence type="ECO:0000313" key="14">
    <source>
        <dbReference type="Proteomes" id="UP000009102"/>
    </source>
</evidence>
<comment type="caution">
    <text evidence="11">Lacks conserved residue(s) required for the propagation of feature annotation.</text>
</comment>
<dbReference type="PANTHER" id="PTHR30400:SF0">
    <property type="entry name" value="BIOSYNTHETIC PEPTIDOGLYCAN TRANSGLYCOSYLASE"/>
    <property type="match status" value="1"/>
</dbReference>
<dbReference type="Proteomes" id="UP000009102">
    <property type="component" value="Chromosome"/>
</dbReference>
<organism evidence="13 14">
    <name type="scientific">Halothiobacillus neapolitanus (strain ATCC 23641 / DSM 15147 / CIP 104769 / NCIMB 8539 / c2)</name>
    <name type="common">Thiobacillus neapolitanus</name>
    <dbReference type="NCBI Taxonomy" id="555778"/>
    <lineage>
        <taxon>Bacteria</taxon>
        <taxon>Pseudomonadati</taxon>
        <taxon>Pseudomonadota</taxon>
        <taxon>Gammaproteobacteria</taxon>
        <taxon>Chromatiales</taxon>
        <taxon>Halothiobacillaceae</taxon>
        <taxon>Halothiobacillus</taxon>
    </lineage>
</organism>
<dbReference type="EC" id="2.4.99.28" evidence="11"/>
<comment type="function">
    <text evidence="11">Peptidoglycan polymerase that catalyzes glycan chain elongation from lipid-linked precursors.</text>
</comment>
<dbReference type="CAZy" id="GT51">
    <property type="family name" value="Glycosyltransferase Family 51"/>
</dbReference>
<evidence type="ECO:0000256" key="2">
    <source>
        <dbReference type="ARBA" id="ARBA00022519"/>
    </source>
</evidence>
<evidence type="ECO:0000256" key="10">
    <source>
        <dbReference type="ARBA" id="ARBA00023316"/>
    </source>
</evidence>
<dbReference type="NCBIfam" id="TIGR02070">
    <property type="entry name" value="mono_pep_trsgly"/>
    <property type="match status" value="1"/>
</dbReference>
<dbReference type="GO" id="GO:0009252">
    <property type="term" value="P:peptidoglycan biosynthetic process"/>
    <property type="evidence" value="ECO:0007669"/>
    <property type="project" value="UniProtKB-UniRule"/>
</dbReference>
<sequence>MQNQEQALSIHPLFSKGDIFSSGVILIPVKIKQNSVRVMQKLSFFAIFYGTALIHAQYSNFIITALLMDHPFRKIPYASPMPSTKKSRRPIRRLIFLLFALALLVFVLVQAWFYVQVWQLRTHNPQTTAFMRERLALIQAVNPKAKLDYHWVNYAAIAPIAKRAVVASEDDRFMEHYGFDWTGIQDAFEKNLAEGEFAAGGSTISQQLARNLFLSPSKNLWRKGEEAIITLMLETTLGKRRILELYLNVVEWGNLLYGIDAASHYYFHKSPAALTPHEAAFLAAMLPNPRFYQDNPGSRGLQKRIRAVEGRMNYSRIPPQ</sequence>
<name>D0KX80_HALNC</name>
<dbReference type="InterPro" id="IPR023346">
    <property type="entry name" value="Lysozyme-like_dom_sf"/>
</dbReference>
<comment type="catalytic activity">
    <reaction evidence="11">
        <text>[GlcNAc-(1-&gt;4)-Mur2Ac(oyl-L-Ala-gamma-D-Glu-L-Lys-D-Ala-D-Ala)](n)-di-trans,octa-cis-undecaprenyl diphosphate + beta-D-GlcNAc-(1-&gt;4)-Mur2Ac(oyl-L-Ala-gamma-D-Glu-L-Lys-D-Ala-D-Ala)-di-trans,octa-cis-undecaprenyl diphosphate = [GlcNAc-(1-&gt;4)-Mur2Ac(oyl-L-Ala-gamma-D-Glu-L-Lys-D-Ala-D-Ala)](n+1)-di-trans,octa-cis-undecaprenyl diphosphate + di-trans,octa-cis-undecaprenyl diphosphate + H(+)</text>
        <dbReference type="Rhea" id="RHEA:23708"/>
        <dbReference type="Rhea" id="RHEA-COMP:9602"/>
        <dbReference type="Rhea" id="RHEA-COMP:9603"/>
        <dbReference type="ChEBI" id="CHEBI:15378"/>
        <dbReference type="ChEBI" id="CHEBI:58405"/>
        <dbReference type="ChEBI" id="CHEBI:60033"/>
        <dbReference type="ChEBI" id="CHEBI:78435"/>
        <dbReference type="EC" id="2.4.99.28"/>
    </reaction>
</comment>
<dbReference type="Pfam" id="PF00912">
    <property type="entry name" value="Transgly"/>
    <property type="match status" value="1"/>
</dbReference>
<evidence type="ECO:0000256" key="7">
    <source>
        <dbReference type="ARBA" id="ARBA00022984"/>
    </source>
</evidence>
<comment type="pathway">
    <text evidence="11">Cell wall biogenesis; peptidoglycan biosynthesis.</text>
</comment>
<evidence type="ECO:0000256" key="8">
    <source>
        <dbReference type="ARBA" id="ARBA00022989"/>
    </source>
</evidence>
<dbReference type="InterPro" id="IPR036950">
    <property type="entry name" value="PBP_transglycosylase"/>
</dbReference>
<evidence type="ECO:0000313" key="13">
    <source>
        <dbReference type="EMBL" id="ACX95094.1"/>
    </source>
</evidence>
<keyword evidence="5 11" id="KW-0812">Transmembrane</keyword>
<accession>D0KX80</accession>
<keyword evidence="14" id="KW-1185">Reference proteome</keyword>
<dbReference type="GO" id="GO:0005886">
    <property type="term" value="C:plasma membrane"/>
    <property type="evidence" value="ECO:0007669"/>
    <property type="project" value="UniProtKB-SubCell"/>
</dbReference>
<proteinExistence type="inferred from homology"/>
<dbReference type="STRING" id="555778.Hneap_0231"/>
<comment type="subcellular location">
    <subcellularLocation>
        <location evidence="11">Cell inner membrane</location>
        <topology evidence="11">Single-pass membrane protein</topology>
    </subcellularLocation>
</comment>
<dbReference type="EMBL" id="CP001801">
    <property type="protein sequence ID" value="ACX95094.1"/>
    <property type="molecule type" value="Genomic_DNA"/>
</dbReference>
<dbReference type="InterPro" id="IPR011812">
    <property type="entry name" value="Pep_trsgly"/>
</dbReference>
<dbReference type="InterPro" id="IPR001264">
    <property type="entry name" value="Glyco_trans_51"/>
</dbReference>
<evidence type="ECO:0000256" key="9">
    <source>
        <dbReference type="ARBA" id="ARBA00023136"/>
    </source>
</evidence>
<keyword evidence="9 11" id="KW-0472">Membrane</keyword>
<dbReference type="AlphaFoldDB" id="D0KX80"/>
<dbReference type="HAMAP" id="MF_00766">
    <property type="entry name" value="PGT_MtgA"/>
    <property type="match status" value="1"/>
</dbReference>
<feature type="transmembrane region" description="Helical" evidence="11">
    <location>
        <begin position="44"/>
        <end position="67"/>
    </location>
</feature>
<keyword evidence="2 11" id="KW-0997">Cell inner membrane</keyword>
<dbReference type="PANTHER" id="PTHR30400">
    <property type="entry name" value="MONOFUNCTIONAL BIOSYNTHETIC PEPTIDOGLYCAN TRANSGLYCOSYLASE"/>
    <property type="match status" value="1"/>
</dbReference>
<evidence type="ECO:0000256" key="1">
    <source>
        <dbReference type="ARBA" id="ARBA00022475"/>
    </source>
</evidence>
<dbReference type="Gene3D" id="1.10.3810.10">
    <property type="entry name" value="Biosynthetic peptidoglycan transglycosylase-like"/>
    <property type="match status" value="1"/>
</dbReference>
<evidence type="ECO:0000259" key="12">
    <source>
        <dbReference type="Pfam" id="PF00912"/>
    </source>
</evidence>
<protein>
    <recommendedName>
        <fullName evidence="11">Biosynthetic peptidoglycan transglycosylase</fullName>
        <ecNumber evidence="11">2.4.99.28</ecNumber>
    </recommendedName>
    <alternativeName>
        <fullName evidence="11">Glycan polymerase</fullName>
    </alternativeName>
    <alternativeName>
        <fullName evidence="11">Peptidoglycan glycosyltransferase MtgA</fullName>
        <shortName evidence="11">PGT</shortName>
    </alternativeName>
</protein>
<dbReference type="GO" id="GO:0071555">
    <property type="term" value="P:cell wall organization"/>
    <property type="evidence" value="ECO:0007669"/>
    <property type="project" value="UniProtKB-KW"/>
</dbReference>
<dbReference type="KEGG" id="hna:Hneap_0231"/>
<keyword evidence="7 11" id="KW-0573">Peptidoglycan synthesis</keyword>
<evidence type="ECO:0000256" key="3">
    <source>
        <dbReference type="ARBA" id="ARBA00022676"/>
    </source>
</evidence>
<keyword evidence="10 11" id="KW-0961">Cell wall biogenesis/degradation</keyword>
<keyword evidence="3 11" id="KW-0328">Glycosyltransferase</keyword>
<reference evidence="13 14" key="1">
    <citation type="submission" date="2009-10" db="EMBL/GenBank/DDBJ databases">
        <title>Complete sequence of Halothiobacillus neapolitanus c2.</title>
        <authorList>
            <consortium name="US DOE Joint Genome Institute"/>
            <person name="Lucas S."/>
            <person name="Copeland A."/>
            <person name="Lapidus A."/>
            <person name="Glavina del Rio T."/>
            <person name="Tice H."/>
            <person name="Bruce D."/>
            <person name="Goodwin L."/>
            <person name="Pitluck S."/>
            <person name="Davenport K."/>
            <person name="Brettin T."/>
            <person name="Detter J.C."/>
            <person name="Han C."/>
            <person name="Tapia R."/>
            <person name="Larimer F."/>
            <person name="Land M."/>
            <person name="Hauser L."/>
            <person name="Kyrpides N."/>
            <person name="Mikhailova N."/>
            <person name="Kerfeld C."/>
            <person name="Cannon G."/>
            <person name="Heinhort S."/>
        </authorList>
    </citation>
    <scope>NUCLEOTIDE SEQUENCE [LARGE SCALE GENOMIC DNA]</scope>
    <source>
        <strain evidence="14">ATCC 23641 / c2</strain>
    </source>
</reference>
<dbReference type="GO" id="GO:0016763">
    <property type="term" value="F:pentosyltransferase activity"/>
    <property type="evidence" value="ECO:0007669"/>
    <property type="project" value="InterPro"/>
</dbReference>
<keyword evidence="1 11" id="KW-1003">Cell membrane</keyword>
<keyword evidence="8 11" id="KW-1133">Transmembrane helix</keyword>
<comment type="similarity">
    <text evidence="11">Belongs to the glycosyltransferase 51 family.</text>
</comment>
<evidence type="ECO:0000256" key="6">
    <source>
        <dbReference type="ARBA" id="ARBA00022960"/>
    </source>
</evidence>
<dbReference type="eggNOG" id="COG0744">
    <property type="taxonomic scope" value="Bacteria"/>
</dbReference>
<feature type="domain" description="Glycosyl transferase family 51" evidence="12">
    <location>
        <begin position="147"/>
        <end position="312"/>
    </location>
</feature>
<feature type="transmembrane region" description="Helical" evidence="11">
    <location>
        <begin position="94"/>
        <end position="115"/>
    </location>
</feature>
<dbReference type="HOGENOM" id="CLU_006354_1_0_6"/>
<dbReference type="UniPathway" id="UPA00219"/>
<dbReference type="GO" id="GO:0008955">
    <property type="term" value="F:peptidoglycan glycosyltransferase activity"/>
    <property type="evidence" value="ECO:0007669"/>
    <property type="project" value="UniProtKB-UniRule"/>
</dbReference>
<keyword evidence="4 11" id="KW-0808">Transferase</keyword>